<dbReference type="EMBL" id="LN891346">
    <property type="protein sequence ID" value="CUS06790.1"/>
    <property type="molecule type" value="Genomic_DNA"/>
</dbReference>
<gene>
    <name evidence="1" type="ORF">GSTUAT00009130001</name>
</gene>
<proteinExistence type="predicted"/>
<reference evidence="1" key="1">
    <citation type="submission" date="2015-10" db="EMBL/GenBank/DDBJ databases">
        <authorList>
            <person name="Regsiter A."/>
            <person name="william w."/>
        </authorList>
    </citation>
    <scope>NUCLEOTIDE SEQUENCE</scope>
    <source>
        <strain evidence="1">Montdore</strain>
    </source>
</reference>
<accession>A0A292PJW7</accession>
<evidence type="ECO:0000313" key="2">
    <source>
        <dbReference type="Proteomes" id="UP001412239"/>
    </source>
</evidence>
<name>A0A292PJW7_9PEZI</name>
<evidence type="ECO:0000313" key="1">
    <source>
        <dbReference type="EMBL" id="CUS06790.1"/>
    </source>
</evidence>
<dbReference type="Proteomes" id="UP001412239">
    <property type="component" value="Unassembled WGS sequence"/>
</dbReference>
<protein>
    <submittedName>
        <fullName evidence="1">Uncharacterized protein</fullName>
    </submittedName>
</protein>
<sequence length="81" mass="9117">MSAEVEHVSSRNRLREDIIEAGKYQKSWAQAGLIPFQDAFVITSSLEELENQALNIEVRYVGGRLLLDSSSEEQQLPIIAK</sequence>
<dbReference type="AlphaFoldDB" id="A0A292PJW7"/>
<organism evidence="1 2">
    <name type="scientific">Tuber aestivum</name>
    <name type="common">summer truffle</name>
    <dbReference type="NCBI Taxonomy" id="59557"/>
    <lineage>
        <taxon>Eukaryota</taxon>
        <taxon>Fungi</taxon>
        <taxon>Dikarya</taxon>
        <taxon>Ascomycota</taxon>
        <taxon>Pezizomycotina</taxon>
        <taxon>Pezizomycetes</taxon>
        <taxon>Pezizales</taxon>
        <taxon>Tuberaceae</taxon>
        <taxon>Tuber</taxon>
    </lineage>
</organism>
<keyword evidence="2" id="KW-1185">Reference proteome</keyword>